<dbReference type="InterPro" id="IPR011330">
    <property type="entry name" value="Glyco_hydro/deAcase_b/a-brl"/>
</dbReference>
<dbReference type="Gene3D" id="3.20.20.370">
    <property type="entry name" value="Glycoside hydrolase/deacetylase"/>
    <property type="match status" value="1"/>
</dbReference>
<dbReference type="Pfam" id="PF01522">
    <property type="entry name" value="Polysacc_deac_1"/>
    <property type="match status" value="1"/>
</dbReference>
<name>A0AB74UUN6_9GAMM</name>
<organism evidence="3">
    <name type="scientific">Rhodanobacter sp. FW102-FHT14D07</name>
    <dbReference type="NCBI Taxonomy" id="3351462"/>
    <lineage>
        <taxon>Bacteria</taxon>
        <taxon>Pseudomonadati</taxon>
        <taxon>Pseudomonadota</taxon>
        <taxon>Gammaproteobacteria</taxon>
        <taxon>Lysobacterales</taxon>
        <taxon>Rhodanobacteraceae</taxon>
        <taxon>Rhodanobacter</taxon>
    </lineage>
</organism>
<proteinExistence type="predicted"/>
<evidence type="ECO:0000313" key="3">
    <source>
        <dbReference type="EMBL" id="XIA18448.1"/>
    </source>
</evidence>
<feature type="chain" id="PRO_5044494610" evidence="1">
    <location>
        <begin position="29"/>
        <end position="224"/>
    </location>
</feature>
<dbReference type="GO" id="GO:0016810">
    <property type="term" value="F:hydrolase activity, acting on carbon-nitrogen (but not peptide) bonds"/>
    <property type="evidence" value="ECO:0007669"/>
    <property type="project" value="InterPro"/>
</dbReference>
<dbReference type="EMBL" id="CP170721">
    <property type="protein sequence ID" value="XIA18448.1"/>
    <property type="molecule type" value="Genomic_DNA"/>
</dbReference>
<dbReference type="RefSeq" id="WP_395120368.1">
    <property type="nucleotide sequence ID" value="NZ_CP170721.1"/>
</dbReference>
<protein>
    <submittedName>
        <fullName evidence="3">Polysaccharide deacetylase family protein</fullName>
        <ecNumber evidence="3">3.-.-.-</ecNumber>
    </submittedName>
</protein>
<dbReference type="GO" id="GO:0005975">
    <property type="term" value="P:carbohydrate metabolic process"/>
    <property type="evidence" value="ECO:0007669"/>
    <property type="project" value="InterPro"/>
</dbReference>
<feature type="signal peptide" evidence="1">
    <location>
        <begin position="1"/>
        <end position="28"/>
    </location>
</feature>
<dbReference type="PROSITE" id="PS51677">
    <property type="entry name" value="NODB"/>
    <property type="match status" value="1"/>
</dbReference>
<dbReference type="AlphaFoldDB" id="A0AB74UUN6"/>
<sequence>MIGWLKRMRLLRCLPAAVVLTAMPPGGARELYLSFDDGPDPQYTPALLDLLRQHQVRATFFLIGSKAERHPQLVRRMLDEGHRLGNHSWSHPDFNRLSLAGMMDEIDRTDRVLQAFDGVRHHGVRPPSGAFSLALTLRLARERRRLLYWSYDSLDYQHRPPAELVAAMRAQPPRPGDVLLMHDDSDCCTRMLETLLPQWRSEGFEFRPLPTGADLGATAEGVHA</sequence>
<evidence type="ECO:0000256" key="1">
    <source>
        <dbReference type="SAM" id="SignalP"/>
    </source>
</evidence>
<keyword evidence="1" id="KW-0732">Signal</keyword>
<dbReference type="EC" id="3.-.-.-" evidence="3"/>
<reference evidence="3" key="1">
    <citation type="submission" date="2024-10" db="EMBL/GenBank/DDBJ databases">
        <authorList>
            <person name="Lesea H.P."/>
            <person name="Kuehl J.V."/>
            <person name="Chandonia J.-M."/>
        </authorList>
    </citation>
    <scope>NUCLEOTIDE SEQUENCE</scope>
    <source>
        <strain evidence="3">FW102-FHT14D07</strain>
    </source>
</reference>
<feature type="domain" description="NodB homology" evidence="2">
    <location>
        <begin position="29"/>
        <end position="207"/>
    </location>
</feature>
<gene>
    <name evidence="3" type="ORF">ACFYG5_18135</name>
</gene>
<keyword evidence="3" id="KW-0378">Hydrolase</keyword>
<dbReference type="PANTHER" id="PTHR10587">
    <property type="entry name" value="GLYCOSYL TRANSFERASE-RELATED"/>
    <property type="match status" value="1"/>
</dbReference>
<evidence type="ECO:0000259" key="2">
    <source>
        <dbReference type="PROSITE" id="PS51677"/>
    </source>
</evidence>
<dbReference type="InterPro" id="IPR002509">
    <property type="entry name" value="NODB_dom"/>
</dbReference>
<dbReference type="SUPFAM" id="SSF88713">
    <property type="entry name" value="Glycoside hydrolase/deacetylase"/>
    <property type="match status" value="1"/>
</dbReference>
<dbReference type="CDD" id="cd10917">
    <property type="entry name" value="CE4_NodB_like_6s_7s"/>
    <property type="match status" value="1"/>
</dbReference>
<dbReference type="InterPro" id="IPR050248">
    <property type="entry name" value="Polysacc_deacetylase_ArnD"/>
</dbReference>
<accession>A0AB74UUN6</accession>